<reference evidence="2 3" key="2">
    <citation type="journal article" date="2011" name="Stand. Genomic Sci.">
        <title>Complete genome sequence of Paludibacter propionicigenes type strain (WB4).</title>
        <authorList>
            <person name="Gronow S."/>
            <person name="Munk C."/>
            <person name="Lapidus A."/>
            <person name="Nolan M."/>
            <person name="Lucas S."/>
            <person name="Hammon N."/>
            <person name="Deshpande S."/>
            <person name="Cheng J.F."/>
            <person name="Tapia R."/>
            <person name="Han C."/>
            <person name="Goodwin L."/>
            <person name="Pitluck S."/>
            <person name="Liolios K."/>
            <person name="Ivanova N."/>
            <person name="Mavromatis K."/>
            <person name="Mikhailova N."/>
            <person name="Pati A."/>
            <person name="Chen A."/>
            <person name="Palaniappan K."/>
            <person name="Land M."/>
            <person name="Hauser L."/>
            <person name="Chang Y.J."/>
            <person name="Jeffries C.D."/>
            <person name="Brambilla E."/>
            <person name="Rohde M."/>
            <person name="Goker M."/>
            <person name="Detter J.C."/>
            <person name="Woyke T."/>
            <person name="Bristow J."/>
            <person name="Eisen J.A."/>
            <person name="Markowitz V."/>
            <person name="Hugenholtz P."/>
            <person name="Kyrpides N.C."/>
            <person name="Klenk H.P."/>
        </authorList>
    </citation>
    <scope>NUCLEOTIDE SEQUENCE [LARGE SCALE GENOMIC DNA]</scope>
    <source>
        <strain evidence="3">DSM 17365 / JCM 13257 / WB4</strain>
    </source>
</reference>
<organism evidence="2 3">
    <name type="scientific">Paludibacter propionicigenes (strain DSM 17365 / JCM 13257 / WB4)</name>
    <dbReference type="NCBI Taxonomy" id="694427"/>
    <lineage>
        <taxon>Bacteria</taxon>
        <taxon>Pseudomonadati</taxon>
        <taxon>Bacteroidota</taxon>
        <taxon>Bacteroidia</taxon>
        <taxon>Bacteroidales</taxon>
        <taxon>Paludibacteraceae</taxon>
        <taxon>Paludibacter</taxon>
    </lineage>
</organism>
<dbReference type="RefSeq" id="WP_013444566.1">
    <property type="nucleotide sequence ID" value="NC_014734.1"/>
</dbReference>
<keyword evidence="3" id="KW-1185">Reference proteome</keyword>
<dbReference type="HOGENOM" id="CLU_085032_1_0_10"/>
<sequence>MKRFILPVIISFTLLSCAQLQQVANQISTSLPSTTSKTVTNTENISGLKSSLSVGIEHAVSNLGVEDGFYKNAAVKLLLPPEAQTIVDNAKLIPGGQALVDKAILSLNRSAEDAVKEATPIFKTAITSMTITDAMGILFGNNNAATEYLKKTTYSQLRAAFAPKIKASLDKPLVANVSTTKTWNSLTSGYNTVAGSTVGSISGLKKVNVNLENYVTEKALDALFMKVAAEESAIRTNPAARVNDLLKRVFGQLDKK</sequence>
<evidence type="ECO:0000313" key="2">
    <source>
        <dbReference type="EMBL" id="ADQ79197.1"/>
    </source>
</evidence>
<reference key="1">
    <citation type="submission" date="2010-11" db="EMBL/GenBank/DDBJ databases">
        <title>The complete genome of Paludibacter propionicigenes DSM 17365.</title>
        <authorList>
            <consortium name="US DOE Joint Genome Institute (JGI-PGF)"/>
            <person name="Lucas S."/>
            <person name="Copeland A."/>
            <person name="Lapidus A."/>
            <person name="Bruce D."/>
            <person name="Goodwin L."/>
            <person name="Pitluck S."/>
            <person name="Kyrpides N."/>
            <person name="Mavromatis K."/>
            <person name="Ivanova N."/>
            <person name="Munk A.C."/>
            <person name="Brettin T."/>
            <person name="Detter J.C."/>
            <person name="Han C."/>
            <person name="Tapia R."/>
            <person name="Land M."/>
            <person name="Hauser L."/>
            <person name="Markowitz V."/>
            <person name="Cheng J.-F."/>
            <person name="Hugenholtz P."/>
            <person name="Woyke T."/>
            <person name="Wu D."/>
            <person name="Gronow S."/>
            <person name="Wellnitz S."/>
            <person name="Brambilla E."/>
            <person name="Klenk H.-P."/>
            <person name="Eisen J.A."/>
        </authorList>
    </citation>
    <scope>NUCLEOTIDE SEQUENCE</scope>
    <source>
        <strain>WB4</strain>
    </source>
</reference>
<feature type="chain" id="PRO_5003189068" description="DUF4197 domain-containing protein" evidence="1">
    <location>
        <begin position="19"/>
        <end position="256"/>
    </location>
</feature>
<evidence type="ECO:0008006" key="4">
    <source>
        <dbReference type="Google" id="ProtNLM"/>
    </source>
</evidence>
<dbReference type="EMBL" id="CP002345">
    <property type="protein sequence ID" value="ADQ79197.1"/>
    <property type="molecule type" value="Genomic_DNA"/>
</dbReference>
<dbReference type="InterPro" id="IPR025245">
    <property type="entry name" value="DUF4197"/>
</dbReference>
<dbReference type="KEGG" id="ppn:Palpr_1048"/>
<dbReference type="STRING" id="694427.Palpr_1048"/>
<keyword evidence="1" id="KW-0732">Signal</keyword>
<dbReference type="Proteomes" id="UP000008718">
    <property type="component" value="Chromosome"/>
</dbReference>
<feature type="signal peptide" evidence="1">
    <location>
        <begin position="1"/>
        <end position="18"/>
    </location>
</feature>
<evidence type="ECO:0000313" key="3">
    <source>
        <dbReference type="Proteomes" id="UP000008718"/>
    </source>
</evidence>
<accession>E4T3A3</accession>
<dbReference type="PROSITE" id="PS51257">
    <property type="entry name" value="PROKAR_LIPOPROTEIN"/>
    <property type="match status" value="1"/>
</dbReference>
<protein>
    <recommendedName>
        <fullName evidence="4">DUF4197 domain-containing protein</fullName>
    </recommendedName>
</protein>
<dbReference type="AlphaFoldDB" id="E4T3A3"/>
<dbReference type="OrthoDB" id="5292580at2"/>
<proteinExistence type="predicted"/>
<evidence type="ECO:0000256" key="1">
    <source>
        <dbReference type="SAM" id="SignalP"/>
    </source>
</evidence>
<gene>
    <name evidence="2" type="ordered locus">Palpr_1048</name>
</gene>
<dbReference type="Pfam" id="PF13852">
    <property type="entry name" value="DUF4197"/>
    <property type="match status" value="1"/>
</dbReference>
<dbReference type="eggNOG" id="ENOG502Z7PK">
    <property type="taxonomic scope" value="Bacteria"/>
</dbReference>
<name>E4T3A3_PALPW</name>